<dbReference type="EMBL" id="JAGUCO010000017">
    <property type="protein sequence ID" value="MBS2100007.1"/>
    <property type="molecule type" value="Genomic_DNA"/>
</dbReference>
<keyword evidence="1" id="KW-1133">Transmembrane helix</keyword>
<sequence>MKTYTEKSFKIAMVIILLFAITYLNVFLKVWNRFADGEVLIAIPFIAAGILGIIGSIYAFKGRKDKATIKKRVAILINVSVIILFLGLIINNILDITKVLH</sequence>
<dbReference type="RefSeq" id="WP_212217248.1">
    <property type="nucleotide sequence ID" value="NZ_JAGUCO010000017.1"/>
</dbReference>
<reference evidence="2 3" key="1">
    <citation type="journal article" date="2015" name="Int. J. Syst. Evol. Microbiol.">
        <title>Carboxylicivirga linearis sp. nov., isolated from a sea cucumber culture pond.</title>
        <authorList>
            <person name="Wang F.Q."/>
            <person name="Zhou Y.X."/>
            <person name="Lin X.Z."/>
            <person name="Chen G.J."/>
            <person name="Du Z.J."/>
        </authorList>
    </citation>
    <scope>NUCLEOTIDE SEQUENCE [LARGE SCALE GENOMIC DNA]</scope>
    <source>
        <strain evidence="2 3">FB218</strain>
    </source>
</reference>
<name>A0ABS5JYM5_9BACT</name>
<proteinExistence type="predicted"/>
<comment type="caution">
    <text evidence="2">The sequence shown here is derived from an EMBL/GenBank/DDBJ whole genome shotgun (WGS) entry which is preliminary data.</text>
</comment>
<protein>
    <submittedName>
        <fullName evidence="2">Uncharacterized protein</fullName>
    </submittedName>
</protein>
<dbReference type="Proteomes" id="UP000708576">
    <property type="component" value="Unassembled WGS sequence"/>
</dbReference>
<keyword evidence="1" id="KW-0812">Transmembrane</keyword>
<keyword evidence="1" id="KW-0472">Membrane</keyword>
<feature type="transmembrane region" description="Helical" evidence="1">
    <location>
        <begin position="9"/>
        <end position="28"/>
    </location>
</feature>
<feature type="transmembrane region" description="Helical" evidence="1">
    <location>
        <begin position="40"/>
        <end position="60"/>
    </location>
</feature>
<keyword evidence="3" id="KW-1185">Reference proteome</keyword>
<feature type="transmembrane region" description="Helical" evidence="1">
    <location>
        <begin position="72"/>
        <end position="94"/>
    </location>
</feature>
<accession>A0ABS5JYM5</accession>
<evidence type="ECO:0000313" key="2">
    <source>
        <dbReference type="EMBL" id="MBS2100007.1"/>
    </source>
</evidence>
<evidence type="ECO:0000256" key="1">
    <source>
        <dbReference type="SAM" id="Phobius"/>
    </source>
</evidence>
<evidence type="ECO:0000313" key="3">
    <source>
        <dbReference type="Proteomes" id="UP000708576"/>
    </source>
</evidence>
<gene>
    <name evidence="2" type="ORF">KEM10_17100</name>
</gene>
<organism evidence="2 3">
    <name type="scientific">Carboxylicivirga linearis</name>
    <dbReference type="NCBI Taxonomy" id="1628157"/>
    <lineage>
        <taxon>Bacteria</taxon>
        <taxon>Pseudomonadati</taxon>
        <taxon>Bacteroidota</taxon>
        <taxon>Bacteroidia</taxon>
        <taxon>Marinilabiliales</taxon>
        <taxon>Marinilabiliaceae</taxon>
        <taxon>Carboxylicivirga</taxon>
    </lineage>
</organism>